<protein>
    <submittedName>
        <fullName evidence="1">Uncharacterized protein</fullName>
    </submittedName>
</protein>
<comment type="caution">
    <text evidence="1">The sequence shown here is derived from an EMBL/GenBank/DDBJ whole genome shotgun (WGS) entry which is preliminary data.</text>
</comment>
<dbReference type="Proteomes" id="UP001163046">
    <property type="component" value="Unassembled WGS sequence"/>
</dbReference>
<dbReference type="EMBL" id="MU827790">
    <property type="protein sequence ID" value="KAJ7331131.1"/>
    <property type="molecule type" value="Genomic_DNA"/>
</dbReference>
<gene>
    <name evidence="1" type="ORF">OS493_020833</name>
</gene>
<name>A0A9W9YEG8_9CNID</name>
<sequence length="211" mass="23997">MEHFTSAVIDFEVIDKKETGGNSTTMEKEALQHLLEKLAVVLPFDELTTDASPAVIRHGTNSTRWTRGKTRRGHMTRDCRSRKKCEVNGCQRFHHHLLHADPPTASRVASVLDKNSISQVVRVRFRAANGRVQEGNVQIYSGAATTVIRKDFARPSDCKGNESVDLAVVGRETIRQPESRRVKFWIYPLESSEEFSIEATRLRKQFSVFMR</sequence>
<evidence type="ECO:0000313" key="1">
    <source>
        <dbReference type="EMBL" id="KAJ7331131.1"/>
    </source>
</evidence>
<proteinExistence type="predicted"/>
<dbReference type="AlphaFoldDB" id="A0A9W9YEG8"/>
<reference evidence="1" key="1">
    <citation type="submission" date="2023-01" db="EMBL/GenBank/DDBJ databases">
        <title>Genome assembly of the deep-sea coral Lophelia pertusa.</title>
        <authorList>
            <person name="Herrera S."/>
            <person name="Cordes E."/>
        </authorList>
    </citation>
    <scope>NUCLEOTIDE SEQUENCE</scope>
    <source>
        <strain evidence="1">USNM1676648</strain>
        <tissue evidence="1">Polyp</tissue>
    </source>
</reference>
<keyword evidence="2" id="KW-1185">Reference proteome</keyword>
<dbReference type="OrthoDB" id="8056668at2759"/>
<organism evidence="1 2">
    <name type="scientific">Desmophyllum pertusum</name>
    <dbReference type="NCBI Taxonomy" id="174260"/>
    <lineage>
        <taxon>Eukaryota</taxon>
        <taxon>Metazoa</taxon>
        <taxon>Cnidaria</taxon>
        <taxon>Anthozoa</taxon>
        <taxon>Hexacorallia</taxon>
        <taxon>Scleractinia</taxon>
        <taxon>Caryophylliina</taxon>
        <taxon>Caryophylliidae</taxon>
        <taxon>Desmophyllum</taxon>
    </lineage>
</organism>
<evidence type="ECO:0000313" key="2">
    <source>
        <dbReference type="Proteomes" id="UP001163046"/>
    </source>
</evidence>
<accession>A0A9W9YEG8</accession>